<evidence type="ECO:0000313" key="2">
    <source>
        <dbReference type="EMBL" id="UTH14513.1"/>
    </source>
</evidence>
<protein>
    <submittedName>
        <fullName evidence="2">Uncharacterized protein</fullName>
    </submittedName>
</protein>
<accession>A0A9Q9BWT2</accession>
<evidence type="ECO:0000313" key="3">
    <source>
        <dbReference type="Proteomes" id="UP001057381"/>
    </source>
</evidence>
<dbReference type="RefSeq" id="WP_170234504.1">
    <property type="nucleotide sequence ID" value="NZ_CP073809.1"/>
</dbReference>
<name>A0A9Q9BWT2_9STAP</name>
<dbReference type="EMBL" id="CP073809">
    <property type="protein sequence ID" value="UTH14513.1"/>
    <property type="molecule type" value="Genomic_DNA"/>
</dbReference>
<dbReference type="Proteomes" id="UP001057381">
    <property type="component" value="Chromosome"/>
</dbReference>
<feature type="region of interest" description="Disordered" evidence="1">
    <location>
        <begin position="1"/>
        <end position="54"/>
    </location>
</feature>
<evidence type="ECO:0000256" key="1">
    <source>
        <dbReference type="SAM" id="MobiDB-lite"/>
    </source>
</evidence>
<gene>
    <name evidence="2" type="ORF">KFV11_03905</name>
</gene>
<organism evidence="2 3">
    <name type="scientific">Macrococcus equipercicus</name>
    <dbReference type="NCBI Taxonomy" id="69967"/>
    <lineage>
        <taxon>Bacteria</taxon>
        <taxon>Bacillati</taxon>
        <taxon>Bacillota</taxon>
        <taxon>Bacilli</taxon>
        <taxon>Bacillales</taxon>
        <taxon>Staphylococcaceae</taxon>
        <taxon>Macrococcus</taxon>
    </lineage>
</organism>
<feature type="compositionally biased region" description="Basic and acidic residues" evidence="1">
    <location>
        <begin position="25"/>
        <end position="54"/>
    </location>
</feature>
<dbReference type="AlphaFoldDB" id="A0A9Q9BWT2"/>
<reference evidence="2" key="1">
    <citation type="submission" date="2021-04" db="EMBL/GenBank/DDBJ databases">
        <title>Complete Genome Sequences of Macrococcus spp. from dog and cattle.</title>
        <authorList>
            <person name="Schwendener S."/>
            <person name="Perreten V."/>
        </authorList>
    </citation>
    <scope>NUCLEOTIDE SEQUENCE</scope>
    <source>
        <strain evidence="2">Epi0143-OL</strain>
    </source>
</reference>
<dbReference type="KEGG" id="mequ:KFV11_03905"/>
<sequence>MTDDKIEEFKDDAQKAAGNGADNNSETKEKIDSLENDHSGDEQTEDDVKQAYEQ</sequence>
<proteinExistence type="predicted"/>